<dbReference type="Proteomes" id="UP001157006">
    <property type="component" value="Chromosome 1S"/>
</dbReference>
<keyword evidence="3" id="KW-1185">Reference proteome</keyword>
<gene>
    <name evidence="2" type="ORF">VFH_I073040</name>
</gene>
<dbReference type="EMBL" id="OX451735">
    <property type="protein sequence ID" value="CAI8593077.1"/>
    <property type="molecule type" value="Genomic_DNA"/>
</dbReference>
<organism evidence="2 3">
    <name type="scientific">Vicia faba</name>
    <name type="common">Broad bean</name>
    <name type="synonym">Faba vulgaris</name>
    <dbReference type="NCBI Taxonomy" id="3906"/>
    <lineage>
        <taxon>Eukaryota</taxon>
        <taxon>Viridiplantae</taxon>
        <taxon>Streptophyta</taxon>
        <taxon>Embryophyta</taxon>
        <taxon>Tracheophyta</taxon>
        <taxon>Spermatophyta</taxon>
        <taxon>Magnoliopsida</taxon>
        <taxon>eudicotyledons</taxon>
        <taxon>Gunneridae</taxon>
        <taxon>Pentapetalae</taxon>
        <taxon>rosids</taxon>
        <taxon>fabids</taxon>
        <taxon>Fabales</taxon>
        <taxon>Fabaceae</taxon>
        <taxon>Papilionoideae</taxon>
        <taxon>50 kb inversion clade</taxon>
        <taxon>NPAAA clade</taxon>
        <taxon>Hologalegina</taxon>
        <taxon>IRL clade</taxon>
        <taxon>Fabeae</taxon>
        <taxon>Vicia</taxon>
    </lineage>
</organism>
<keyword evidence="1" id="KW-0732">Signal</keyword>
<proteinExistence type="predicted"/>
<evidence type="ECO:0000313" key="3">
    <source>
        <dbReference type="Proteomes" id="UP001157006"/>
    </source>
</evidence>
<evidence type="ECO:0000256" key="1">
    <source>
        <dbReference type="SAM" id="SignalP"/>
    </source>
</evidence>
<reference evidence="2 3" key="1">
    <citation type="submission" date="2023-01" db="EMBL/GenBank/DDBJ databases">
        <authorList>
            <person name="Kreplak J."/>
        </authorList>
    </citation>
    <scope>NUCLEOTIDE SEQUENCE [LARGE SCALE GENOMIC DNA]</scope>
</reference>
<feature type="signal peptide" evidence="1">
    <location>
        <begin position="1"/>
        <end position="25"/>
    </location>
</feature>
<feature type="chain" id="PRO_5043426772" description="Secreted protein" evidence="1">
    <location>
        <begin position="26"/>
        <end position="141"/>
    </location>
</feature>
<dbReference type="AlphaFoldDB" id="A0AAV0Z5K3"/>
<evidence type="ECO:0000313" key="2">
    <source>
        <dbReference type="EMBL" id="CAI8593077.1"/>
    </source>
</evidence>
<name>A0AAV0Z5K3_VICFA</name>
<protein>
    <recommendedName>
        <fullName evidence="4">Secreted protein</fullName>
    </recommendedName>
</protein>
<accession>A0AAV0Z5K3</accession>
<sequence length="141" mass="16096">MQVGLNAWFCLCFGTRLFIMQQVWALMCKAVSVQAGINIFRFMNCIAELENFLDTVADSWRKPVNGRPMVGVWKKLLGLQQILRKHWARGRLASYRLEVCLKLFGILFEVYAGLSFEHRLFVVFLGSKLGTSFNVLAGCKV</sequence>
<evidence type="ECO:0008006" key="4">
    <source>
        <dbReference type="Google" id="ProtNLM"/>
    </source>
</evidence>